<protein>
    <submittedName>
        <fullName evidence="1">Uncharacterized protein</fullName>
    </submittedName>
</protein>
<proteinExistence type="predicted"/>
<comment type="caution">
    <text evidence="1">The sequence shown here is derived from an EMBL/GenBank/DDBJ whole genome shotgun (WGS) entry which is preliminary data.</text>
</comment>
<sequence>MINSLKNCLRKRKQQKNQIQKKTQKIIMEHLKVNSRLVSKILLIQNNDGLLQDYWIRKILTYIFIKKQIKKRDKQMTFRNIIEKNQKEQKLIEQLKKSNKDLFCNYFGSSQPQYDDEKVMTNKINERNHDKSNMAFNNIQFLFMDCNVFMNFLNIEYIFIQLLNFSIVITNHTLMIEINKKDDNNQIILKILKHIQ</sequence>
<organism evidence="1 2">
    <name type="scientific">Paramecium pentaurelia</name>
    <dbReference type="NCBI Taxonomy" id="43138"/>
    <lineage>
        <taxon>Eukaryota</taxon>
        <taxon>Sar</taxon>
        <taxon>Alveolata</taxon>
        <taxon>Ciliophora</taxon>
        <taxon>Intramacronucleata</taxon>
        <taxon>Oligohymenophorea</taxon>
        <taxon>Peniculida</taxon>
        <taxon>Parameciidae</taxon>
        <taxon>Paramecium</taxon>
    </lineage>
</organism>
<dbReference type="AlphaFoldDB" id="A0A8S1TLG5"/>
<evidence type="ECO:0000313" key="2">
    <source>
        <dbReference type="Proteomes" id="UP000689195"/>
    </source>
</evidence>
<keyword evidence="2" id="KW-1185">Reference proteome</keyword>
<accession>A0A8S1TLG5</accession>
<reference evidence="1" key="1">
    <citation type="submission" date="2021-01" db="EMBL/GenBank/DDBJ databases">
        <authorList>
            <consortium name="Genoscope - CEA"/>
            <person name="William W."/>
        </authorList>
    </citation>
    <scope>NUCLEOTIDE SEQUENCE</scope>
</reference>
<evidence type="ECO:0000313" key="1">
    <source>
        <dbReference type="EMBL" id="CAD8154871.1"/>
    </source>
</evidence>
<dbReference type="EMBL" id="CAJJDO010000026">
    <property type="protein sequence ID" value="CAD8154871.1"/>
    <property type="molecule type" value="Genomic_DNA"/>
</dbReference>
<gene>
    <name evidence="1" type="ORF">PPENT_87.1.T0260190</name>
</gene>
<dbReference type="Proteomes" id="UP000689195">
    <property type="component" value="Unassembled WGS sequence"/>
</dbReference>
<name>A0A8S1TLG5_9CILI</name>